<accession>A0ABW2U3K0</accession>
<organism evidence="2 3">
    <name type="scientific">Hymenobacter humi</name>
    <dbReference type="NCBI Taxonomy" id="1411620"/>
    <lineage>
        <taxon>Bacteria</taxon>
        <taxon>Pseudomonadati</taxon>
        <taxon>Bacteroidota</taxon>
        <taxon>Cytophagia</taxon>
        <taxon>Cytophagales</taxon>
        <taxon>Hymenobacteraceae</taxon>
        <taxon>Hymenobacter</taxon>
    </lineage>
</organism>
<comment type="caution">
    <text evidence="2">The sequence shown here is derived from an EMBL/GenBank/DDBJ whole genome shotgun (WGS) entry which is preliminary data.</text>
</comment>
<feature type="region of interest" description="Disordered" evidence="1">
    <location>
        <begin position="48"/>
        <end position="72"/>
    </location>
</feature>
<name>A0ABW2U3K0_9BACT</name>
<keyword evidence="3" id="KW-1185">Reference proteome</keyword>
<dbReference type="EMBL" id="JBHTEK010000001">
    <property type="protein sequence ID" value="MFC7668045.1"/>
    <property type="molecule type" value="Genomic_DNA"/>
</dbReference>
<dbReference type="Proteomes" id="UP001596513">
    <property type="component" value="Unassembled WGS sequence"/>
</dbReference>
<evidence type="ECO:0008006" key="4">
    <source>
        <dbReference type="Google" id="ProtNLM"/>
    </source>
</evidence>
<dbReference type="RefSeq" id="WP_380203050.1">
    <property type="nucleotide sequence ID" value="NZ_JBHTEK010000001.1"/>
</dbReference>
<gene>
    <name evidence="2" type="ORF">ACFQT0_12100</name>
</gene>
<proteinExistence type="predicted"/>
<sequence>MSPVFKSRDKAQIDEQQRRYYWSLTPHERLALAVRLNQQARLIYTANPANPPLTTDGGRVLKSAAPIPRRGR</sequence>
<evidence type="ECO:0000256" key="1">
    <source>
        <dbReference type="SAM" id="MobiDB-lite"/>
    </source>
</evidence>
<evidence type="ECO:0000313" key="3">
    <source>
        <dbReference type="Proteomes" id="UP001596513"/>
    </source>
</evidence>
<reference evidence="3" key="1">
    <citation type="journal article" date="2019" name="Int. J. Syst. Evol. Microbiol.">
        <title>The Global Catalogue of Microorganisms (GCM) 10K type strain sequencing project: providing services to taxonomists for standard genome sequencing and annotation.</title>
        <authorList>
            <consortium name="The Broad Institute Genomics Platform"/>
            <consortium name="The Broad Institute Genome Sequencing Center for Infectious Disease"/>
            <person name="Wu L."/>
            <person name="Ma J."/>
        </authorList>
    </citation>
    <scope>NUCLEOTIDE SEQUENCE [LARGE SCALE GENOMIC DNA]</scope>
    <source>
        <strain evidence="3">JCM 19635</strain>
    </source>
</reference>
<evidence type="ECO:0000313" key="2">
    <source>
        <dbReference type="EMBL" id="MFC7668045.1"/>
    </source>
</evidence>
<protein>
    <recommendedName>
        <fullName evidence="4">Helix-turn-helix domain-containing protein</fullName>
    </recommendedName>
</protein>